<protein>
    <recommendedName>
        <fullName evidence="4">Peptide methionine sulfoxide reductase MsrA</fullName>
        <shortName evidence="4">Protein-methionine-S-oxide reductase</shortName>
        <ecNumber evidence="4">1.8.4.11</ecNumber>
    </recommendedName>
    <alternativeName>
        <fullName evidence="4">Peptide-methionine (S)-S-oxide reductase</fullName>
        <shortName evidence="4">Peptide Met(O) reductase</shortName>
    </alternativeName>
</protein>
<feature type="domain" description="Peptide methionine sulphoxide reductase MsrA" evidence="6">
    <location>
        <begin position="36"/>
        <end position="185"/>
    </location>
</feature>
<evidence type="ECO:0000256" key="2">
    <source>
        <dbReference type="ARBA" id="ARBA00047806"/>
    </source>
</evidence>
<dbReference type="EC" id="1.8.4.11" evidence="4"/>
<gene>
    <name evidence="4 7" type="primary">msrA</name>
    <name evidence="7" type="ORF">C7I55_14925</name>
</gene>
<dbReference type="PANTHER" id="PTHR43774:SF1">
    <property type="entry name" value="PEPTIDE METHIONINE SULFOXIDE REDUCTASE MSRA 2"/>
    <property type="match status" value="1"/>
</dbReference>
<evidence type="ECO:0000256" key="4">
    <source>
        <dbReference type="HAMAP-Rule" id="MF_01401"/>
    </source>
</evidence>
<evidence type="ECO:0000256" key="1">
    <source>
        <dbReference type="ARBA" id="ARBA00023002"/>
    </source>
</evidence>
<sequence length="204" mass="22363">MTIHSLAAQLLLALALAFTSGTLTPAQAAPAAATDTAVFAGGCFWCTEADFEKVPGVLRAVSGYTGGTLAKPTYEQVSAGGTGHYEAVTVLYDPRRVSYAALVRHFFRTVDPTDAGGQFCDRGESYRTAIFAKNAEERKIAVAAKAEANRQLGGKVITPVLAASRFYAAETYHQDYYKKNPVRYRYYRYRCGRDARLEELWGKH</sequence>
<dbReference type="GO" id="GO:0033744">
    <property type="term" value="F:L-methionine:thioredoxin-disulfide S-oxidoreductase activity"/>
    <property type="evidence" value="ECO:0007669"/>
    <property type="project" value="RHEA"/>
</dbReference>
<dbReference type="HAMAP" id="MF_01401">
    <property type="entry name" value="MsrA"/>
    <property type="match status" value="1"/>
</dbReference>
<dbReference type="InterPro" id="IPR002569">
    <property type="entry name" value="Met_Sox_Rdtase_MsrA_dom"/>
</dbReference>
<organism evidence="7 8">
    <name type="scientific">Allosphingosinicella deserti</name>
    <dbReference type="NCBI Taxonomy" id="2116704"/>
    <lineage>
        <taxon>Bacteria</taxon>
        <taxon>Pseudomonadati</taxon>
        <taxon>Pseudomonadota</taxon>
        <taxon>Alphaproteobacteria</taxon>
        <taxon>Sphingomonadales</taxon>
        <taxon>Sphingomonadaceae</taxon>
        <taxon>Allosphingosinicella</taxon>
    </lineage>
</organism>
<dbReference type="Pfam" id="PF01625">
    <property type="entry name" value="PMSR"/>
    <property type="match status" value="1"/>
</dbReference>
<comment type="catalytic activity">
    <reaction evidence="2 4">
        <text>L-methionyl-[protein] + [thioredoxin]-disulfide + H2O = L-methionyl-(S)-S-oxide-[protein] + [thioredoxin]-dithiol</text>
        <dbReference type="Rhea" id="RHEA:14217"/>
        <dbReference type="Rhea" id="RHEA-COMP:10698"/>
        <dbReference type="Rhea" id="RHEA-COMP:10700"/>
        <dbReference type="Rhea" id="RHEA-COMP:12313"/>
        <dbReference type="Rhea" id="RHEA-COMP:12315"/>
        <dbReference type="ChEBI" id="CHEBI:15377"/>
        <dbReference type="ChEBI" id="CHEBI:16044"/>
        <dbReference type="ChEBI" id="CHEBI:29950"/>
        <dbReference type="ChEBI" id="CHEBI:44120"/>
        <dbReference type="ChEBI" id="CHEBI:50058"/>
        <dbReference type="EC" id="1.8.4.11"/>
    </reaction>
</comment>
<comment type="function">
    <text evidence="4">Has an important function as a repair enzyme for proteins that have been inactivated by oxidation. Catalyzes the reversible oxidation-reduction of methionine sulfoxide in proteins to methionine.</text>
</comment>
<proteinExistence type="inferred from homology"/>
<keyword evidence="1 4" id="KW-0560">Oxidoreductase</keyword>
<comment type="catalytic activity">
    <reaction evidence="3 4">
        <text>[thioredoxin]-disulfide + L-methionine + H2O = L-methionine (S)-S-oxide + [thioredoxin]-dithiol</text>
        <dbReference type="Rhea" id="RHEA:19993"/>
        <dbReference type="Rhea" id="RHEA-COMP:10698"/>
        <dbReference type="Rhea" id="RHEA-COMP:10700"/>
        <dbReference type="ChEBI" id="CHEBI:15377"/>
        <dbReference type="ChEBI" id="CHEBI:29950"/>
        <dbReference type="ChEBI" id="CHEBI:50058"/>
        <dbReference type="ChEBI" id="CHEBI:57844"/>
        <dbReference type="ChEBI" id="CHEBI:58772"/>
        <dbReference type="EC" id="1.8.4.11"/>
    </reaction>
</comment>
<evidence type="ECO:0000259" key="6">
    <source>
        <dbReference type="Pfam" id="PF01625"/>
    </source>
</evidence>
<evidence type="ECO:0000256" key="3">
    <source>
        <dbReference type="ARBA" id="ARBA00048782"/>
    </source>
</evidence>
<comment type="caution">
    <text evidence="7">The sequence shown here is derived from an EMBL/GenBank/DDBJ whole genome shotgun (WGS) entry which is preliminary data.</text>
</comment>
<dbReference type="PANTHER" id="PTHR43774">
    <property type="entry name" value="PEPTIDE METHIONINE SULFOXIDE REDUCTASE"/>
    <property type="match status" value="1"/>
</dbReference>
<evidence type="ECO:0000256" key="5">
    <source>
        <dbReference type="SAM" id="SignalP"/>
    </source>
</evidence>
<dbReference type="AlphaFoldDB" id="A0A2P7QPF4"/>
<accession>A0A2P7QPF4</accession>
<dbReference type="Proteomes" id="UP000241167">
    <property type="component" value="Unassembled WGS sequence"/>
</dbReference>
<feature type="active site" evidence="4">
    <location>
        <position position="43"/>
    </location>
</feature>
<reference evidence="7 8" key="1">
    <citation type="submission" date="2018-03" db="EMBL/GenBank/DDBJ databases">
        <title>The draft genome of Sphingosinicella sp. GL-C-18.</title>
        <authorList>
            <person name="Liu L."/>
            <person name="Li L."/>
            <person name="Liang L."/>
            <person name="Zhang X."/>
            <person name="Wang T."/>
        </authorList>
    </citation>
    <scope>NUCLEOTIDE SEQUENCE [LARGE SCALE GENOMIC DNA]</scope>
    <source>
        <strain evidence="7 8">GL-C-18</strain>
    </source>
</reference>
<dbReference type="EMBL" id="PXYI01000004">
    <property type="protein sequence ID" value="PSJ39852.1"/>
    <property type="molecule type" value="Genomic_DNA"/>
</dbReference>
<keyword evidence="5" id="KW-0732">Signal</keyword>
<evidence type="ECO:0000313" key="8">
    <source>
        <dbReference type="Proteomes" id="UP000241167"/>
    </source>
</evidence>
<dbReference type="OrthoDB" id="4174719at2"/>
<name>A0A2P7QPF4_9SPHN</name>
<dbReference type="NCBIfam" id="TIGR00401">
    <property type="entry name" value="msrA"/>
    <property type="match status" value="1"/>
</dbReference>
<comment type="similarity">
    <text evidence="4">Belongs to the MsrA Met sulfoxide reductase family.</text>
</comment>
<dbReference type="Gene3D" id="3.30.1060.10">
    <property type="entry name" value="Peptide methionine sulphoxide reductase MsrA"/>
    <property type="match status" value="1"/>
</dbReference>
<dbReference type="SUPFAM" id="SSF55068">
    <property type="entry name" value="Peptide methionine sulfoxide reductase"/>
    <property type="match status" value="1"/>
</dbReference>
<feature type="chain" id="PRO_5015202114" description="Peptide methionine sulfoxide reductase MsrA" evidence="5">
    <location>
        <begin position="29"/>
        <end position="204"/>
    </location>
</feature>
<dbReference type="InterPro" id="IPR036509">
    <property type="entry name" value="Met_Sox_Rdtase_MsrA_sf"/>
</dbReference>
<dbReference type="RefSeq" id="WP_106513747.1">
    <property type="nucleotide sequence ID" value="NZ_PXYI01000004.1"/>
</dbReference>
<dbReference type="GO" id="GO:0008113">
    <property type="term" value="F:peptide-methionine (S)-S-oxide reductase activity"/>
    <property type="evidence" value="ECO:0007669"/>
    <property type="project" value="UniProtKB-UniRule"/>
</dbReference>
<feature type="signal peptide" evidence="5">
    <location>
        <begin position="1"/>
        <end position="28"/>
    </location>
</feature>
<keyword evidence="8" id="KW-1185">Reference proteome</keyword>
<evidence type="ECO:0000313" key="7">
    <source>
        <dbReference type="EMBL" id="PSJ39852.1"/>
    </source>
</evidence>